<comment type="catalytic activity">
    <reaction evidence="4">
        <text>5-hydroxyuridine(34) in tRNA + S-adenosyl-L-methionine = 5-methoxyuridine(34) in tRNA + S-adenosyl-L-homocysteine + H(+)</text>
        <dbReference type="Rhea" id="RHEA:60524"/>
        <dbReference type="Rhea" id="RHEA-COMP:13381"/>
        <dbReference type="Rhea" id="RHEA-COMP:15591"/>
        <dbReference type="ChEBI" id="CHEBI:15378"/>
        <dbReference type="ChEBI" id="CHEBI:57856"/>
        <dbReference type="ChEBI" id="CHEBI:59789"/>
        <dbReference type="ChEBI" id="CHEBI:136877"/>
        <dbReference type="ChEBI" id="CHEBI:143860"/>
    </reaction>
</comment>
<dbReference type="CDD" id="cd02440">
    <property type="entry name" value="AdoMet_MTases"/>
    <property type="match status" value="1"/>
</dbReference>
<feature type="binding site" evidence="4">
    <location>
        <position position="165"/>
    </location>
    <ligand>
        <name>Mg(2+)</name>
        <dbReference type="ChEBI" id="CHEBI:18420"/>
    </ligand>
</feature>
<comment type="subunit">
    <text evidence="4">Homodimer.</text>
</comment>
<keyword evidence="4" id="KW-0479">Metal-binding</keyword>
<accession>A0ABS4KIN0</accession>
<dbReference type="PANTHER" id="PTHR10509:SF14">
    <property type="entry name" value="CAFFEOYL-COA O-METHYLTRANSFERASE 3-RELATED"/>
    <property type="match status" value="1"/>
</dbReference>
<comment type="function">
    <text evidence="4">Catalyzes the methylation of 5-hydroxyuridine (ho5U) to form 5-methoxyuridine (mo5U) at position 34 in tRNAs.</text>
</comment>
<dbReference type="InterPro" id="IPR002935">
    <property type="entry name" value="SAM_O-MeTrfase"/>
</dbReference>
<comment type="similarity">
    <text evidence="4">Belongs to the class I-like SAM-binding methyltransferase superfamily. Cation-dependent O-methyltransferase family.</text>
</comment>
<dbReference type="HAMAP" id="MF_02217">
    <property type="entry name" value="TrmR_methyltr"/>
    <property type="match status" value="1"/>
</dbReference>
<evidence type="ECO:0000256" key="2">
    <source>
        <dbReference type="ARBA" id="ARBA00022679"/>
    </source>
</evidence>
<dbReference type="EC" id="2.1.1.-" evidence="4"/>
<dbReference type="Proteomes" id="UP001314903">
    <property type="component" value="Unassembled WGS sequence"/>
</dbReference>
<evidence type="ECO:0000313" key="6">
    <source>
        <dbReference type="Proteomes" id="UP001314903"/>
    </source>
</evidence>
<sequence>MRRAEFVEQESIDSYIENLNFQCSDFLKKLSEFANINNVPIIKNDVANYLKTHLMIQKPNSILELGTAIGYSSLLFYETLNENCNITTLEINDDMFNIAYENFKKRNALNNISIIKGNAIDSLKELQGKELFDFAFIDAAKGQYKEFLTLILPLMKENGVIICDNILYQGMVAMDFDKVPRRKRTIVRNMKGFIEELMSHKKLTSTIIPVGDGLSISYLNNK</sequence>
<protein>
    <recommendedName>
        <fullName evidence="4">tRNA 5-hydroxyuridine methyltransferase</fullName>
        <ecNumber evidence="4">2.1.1.-</ecNumber>
    </recommendedName>
    <alternativeName>
        <fullName evidence="4">ho5U methyltransferase</fullName>
    </alternativeName>
</protein>
<feature type="binding site" evidence="4">
    <location>
        <position position="42"/>
    </location>
    <ligand>
        <name>S-adenosyl-L-methionine</name>
        <dbReference type="ChEBI" id="CHEBI:59789"/>
    </ligand>
</feature>
<dbReference type="InterPro" id="IPR050362">
    <property type="entry name" value="Cation-dep_OMT"/>
</dbReference>
<keyword evidence="4" id="KW-0819">tRNA processing</keyword>
<keyword evidence="6" id="KW-1185">Reference proteome</keyword>
<feature type="binding site" evidence="4">
    <location>
        <position position="138"/>
    </location>
    <ligand>
        <name>Mg(2+)</name>
        <dbReference type="ChEBI" id="CHEBI:18420"/>
    </ligand>
</feature>
<dbReference type="Gene3D" id="3.40.50.150">
    <property type="entry name" value="Vaccinia Virus protein VP39"/>
    <property type="match status" value="1"/>
</dbReference>
<comment type="caution">
    <text evidence="5">The sequence shown here is derived from an EMBL/GenBank/DDBJ whole genome shotgun (WGS) entry which is preliminary data.</text>
</comment>
<keyword evidence="3 4" id="KW-0949">S-adenosyl-L-methionine</keyword>
<name>A0ABS4KIN0_9FIRM</name>
<keyword evidence="2 4" id="KW-0808">Transferase</keyword>
<dbReference type="PROSITE" id="PS51682">
    <property type="entry name" value="SAM_OMT_I"/>
    <property type="match status" value="1"/>
</dbReference>
<dbReference type="SUPFAM" id="SSF53335">
    <property type="entry name" value="S-adenosyl-L-methionine-dependent methyltransferases"/>
    <property type="match status" value="1"/>
</dbReference>
<dbReference type="Pfam" id="PF01596">
    <property type="entry name" value="Methyltransf_3"/>
    <property type="match status" value="1"/>
</dbReference>
<dbReference type="EMBL" id="JAGGLI010000013">
    <property type="protein sequence ID" value="MBP2027605.1"/>
    <property type="molecule type" value="Genomic_DNA"/>
</dbReference>
<proteinExistence type="inferred from homology"/>
<comment type="caution">
    <text evidence="4">Lacks conserved residue(s) required for the propagation of feature annotation.</text>
</comment>
<feature type="binding site" evidence="4">
    <location>
        <position position="138"/>
    </location>
    <ligand>
        <name>S-adenosyl-L-methionine</name>
        <dbReference type="ChEBI" id="CHEBI:59789"/>
    </ligand>
</feature>
<evidence type="ECO:0000256" key="4">
    <source>
        <dbReference type="HAMAP-Rule" id="MF_02217"/>
    </source>
</evidence>
<keyword evidence="4" id="KW-0460">Magnesium</keyword>
<gene>
    <name evidence="4" type="primary">trmR</name>
    <name evidence="5" type="ORF">J2Z35_001402</name>
</gene>
<organism evidence="5 6">
    <name type="scientific">Acetoanaerobium pronyense</name>
    <dbReference type="NCBI Taxonomy" id="1482736"/>
    <lineage>
        <taxon>Bacteria</taxon>
        <taxon>Bacillati</taxon>
        <taxon>Bacillota</taxon>
        <taxon>Clostridia</taxon>
        <taxon>Peptostreptococcales</taxon>
        <taxon>Filifactoraceae</taxon>
        <taxon>Acetoanaerobium</taxon>
    </lineage>
</organism>
<dbReference type="RefSeq" id="WP_209660668.1">
    <property type="nucleotide sequence ID" value="NZ_JAGGLI010000013.1"/>
</dbReference>
<evidence type="ECO:0000256" key="3">
    <source>
        <dbReference type="ARBA" id="ARBA00022691"/>
    </source>
</evidence>
<dbReference type="InterPro" id="IPR029063">
    <property type="entry name" value="SAM-dependent_MTases_sf"/>
</dbReference>
<feature type="binding site" evidence="4">
    <location>
        <position position="90"/>
    </location>
    <ligand>
        <name>S-adenosyl-L-methionine</name>
        <dbReference type="ChEBI" id="CHEBI:59789"/>
    </ligand>
</feature>
<dbReference type="InterPro" id="IPR043675">
    <property type="entry name" value="TrmR_methyltr"/>
</dbReference>
<evidence type="ECO:0000313" key="5">
    <source>
        <dbReference type="EMBL" id="MBP2027605.1"/>
    </source>
</evidence>
<reference evidence="5 6" key="1">
    <citation type="submission" date="2021-03" db="EMBL/GenBank/DDBJ databases">
        <title>Genomic Encyclopedia of Type Strains, Phase IV (KMG-IV): sequencing the most valuable type-strain genomes for metagenomic binning, comparative biology and taxonomic classification.</title>
        <authorList>
            <person name="Goeker M."/>
        </authorList>
    </citation>
    <scope>NUCLEOTIDE SEQUENCE [LARGE SCALE GENOMIC DNA]</scope>
    <source>
        <strain evidence="5 6">DSM 27512</strain>
    </source>
</reference>
<evidence type="ECO:0000256" key="1">
    <source>
        <dbReference type="ARBA" id="ARBA00022603"/>
    </source>
</evidence>
<keyword evidence="1 4" id="KW-0489">Methyltransferase</keyword>
<feature type="binding site" evidence="4">
    <location>
        <position position="164"/>
    </location>
    <ligand>
        <name>Mg(2+)</name>
        <dbReference type="ChEBI" id="CHEBI:18420"/>
    </ligand>
</feature>
<feature type="binding site" evidence="4">
    <location>
        <position position="72"/>
    </location>
    <ligand>
        <name>S-adenosyl-L-methionine</name>
        <dbReference type="ChEBI" id="CHEBI:59789"/>
    </ligand>
</feature>
<dbReference type="PANTHER" id="PTHR10509">
    <property type="entry name" value="O-METHYLTRANSFERASE-RELATED"/>
    <property type="match status" value="1"/>
</dbReference>